<dbReference type="SUPFAM" id="SSF48317">
    <property type="entry name" value="Acid phosphatase/Vanadium-dependent haloperoxidase"/>
    <property type="match status" value="1"/>
</dbReference>
<feature type="transmembrane region" description="Helical" evidence="1">
    <location>
        <begin position="126"/>
        <end position="148"/>
    </location>
</feature>
<evidence type="ECO:0000259" key="2">
    <source>
        <dbReference type="SMART" id="SM00014"/>
    </source>
</evidence>
<dbReference type="Proteomes" id="UP000266340">
    <property type="component" value="Unassembled WGS sequence"/>
</dbReference>
<dbReference type="RefSeq" id="WP_119149141.1">
    <property type="nucleotide sequence ID" value="NZ_JBHSOV010000021.1"/>
</dbReference>
<feature type="transmembrane region" description="Helical" evidence="1">
    <location>
        <begin position="160"/>
        <end position="180"/>
    </location>
</feature>
<dbReference type="InterPro" id="IPR000326">
    <property type="entry name" value="PAP2/HPO"/>
</dbReference>
<protein>
    <submittedName>
        <fullName evidence="3">PAP2 family protein</fullName>
    </submittedName>
</protein>
<keyword evidence="1" id="KW-1133">Transmembrane helix</keyword>
<feature type="domain" description="Phosphatidic acid phosphatase type 2/haloperoxidase" evidence="2">
    <location>
        <begin position="89"/>
        <end position="201"/>
    </location>
</feature>
<reference evidence="3 4" key="1">
    <citation type="submission" date="2018-09" db="EMBL/GenBank/DDBJ databases">
        <title>Cohnella cavernae sp. nov., isolated from a karst cave.</title>
        <authorList>
            <person name="Zhu H."/>
        </authorList>
    </citation>
    <scope>NUCLEOTIDE SEQUENCE [LARGE SCALE GENOMIC DNA]</scope>
    <source>
        <strain evidence="3 4">K2E09-144</strain>
    </source>
</reference>
<evidence type="ECO:0000256" key="1">
    <source>
        <dbReference type="SAM" id="Phobius"/>
    </source>
</evidence>
<gene>
    <name evidence="3" type="ORF">D3H35_10320</name>
</gene>
<keyword evidence="1" id="KW-0812">Transmembrane</keyword>
<dbReference type="EMBL" id="QXJM01000032">
    <property type="protein sequence ID" value="RIE03731.1"/>
    <property type="molecule type" value="Genomic_DNA"/>
</dbReference>
<dbReference type="AlphaFoldDB" id="A0A398CX01"/>
<feature type="transmembrane region" description="Helical" evidence="1">
    <location>
        <begin position="89"/>
        <end position="106"/>
    </location>
</feature>
<dbReference type="SMART" id="SM00014">
    <property type="entry name" value="acidPPc"/>
    <property type="match status" value="1"/>
</dbReference>
<dbReference type="InterPro" id="IPR036938">
    <property type="entry name" value="PAP2/HPO_sf"/>
</dbReference>
<dbReference type="Pfam" id="PF01569">
    <property type="entry name" value="PAP2"/>
    <property type="match status" value="1"/>
</dbReference>
<keyword evidence="1" id="KW-0472">Membrane</keyword>
<evidence type="ECO:0000313" key="3">
    <source>
        <dbReference type="EMBL" id="RIE03731.1"/>
    </source>
</evidence>
<accession>A0A398CX01</accession>
<dbReference type="PANTHER" id="PTHR14969:SF13">
    <property type="entry name" value="AT30094P"/>
    <property type="match status" value="1"/>
</dbReference>
<proteinExistence type="predicted"/>
<organism evidence="3 4">
    <name type="scientific">Cohnella faecalis</name>
    <dbReference type="NCBI Taxonomy" id="2315694"/>
    <lineage>
        <taxon>Bacteria</taxon>
        <taxon>Bacillati</taxon>
        <taxon>Bacillota</taxon>
        <taxon>Bacilli</taxon>
        <taxon>Bacillales</taxon>
        <taxon>Paenibacillaceae</taxon>
        <taxon>Cohnella</taxon>
    </lineage>
</organism>
<sequence length="210" mass="23335">MKWLSRLLGAWGLSLLAAVGFGALAWLVGRDRVHSFDSNIIQVVQGWESPGLTRFMKAFSWIGSTKPAMVIALIVIVFLFVVLRHRKELLFFIVVTGGAPLLNSVLKHTFERERPNLHRLIEEAGYSFPSGHSMASFAMYGALTYLIWVHLPNAAARVTWLIFGAALILCIGISRIYVGVHYPSDIVGGYLASGTLLLACIASFKRYLRR</sequence>
<comment type="caution">
    <text evidence="3">The sequence shown here is derived from an EMBL/GenBank/DDBJ whole genome shotgun (WGS) entry which is preliminary data.</text>
</comment>
<feature type="transmembrane region" description="Helical" evidence="1">
    <location>
        <begin position="58"/>
        <end position="82"/>
    </location>
</feature>
<dbReference type="Gene3D" id="1.20.144.10">
    <property type="entry name" value="Phosphatidic acid phosphatase type 2/haloperoxidase"/>
    <property type="match status" value="2"/>
</dbReference>
<keyword evidence="4" id="KW-1185">Reference proteome</keyword>
<evidence type="ECO:0000313" key="4">
    <source>
        <dbReference type="Proteomes" id="UP000266340"/>
    </source>
</evidence>
<dbReference type="PANTHER" id="PTHR14969">
    <property type="entry name" value="SPHINGOSINE-1-PHOSPHATE PHOSPHOHYDROLASE"/>
    <property type="match status" value="1"/>
</dbReference>
<name>A0A398CX01_9BACL</name>
<feature type="transmembrane region" description="Helical" evidence="1">
    <location>
        <begin position="186"/>
        <end position="204"/>
    </location>
</feature>
<dbReference type="OrthoDB" id="9789113at2"/>
<dbReference type="CDD" id="cd03392">
    <property type="entry name" value="PAP2_like_2"/>
    <property type="match status" value="1"/>
</dbReference>